<evidence type="ECO:0000313" key="2">
    <source>
        <dbReference type="Proteomes" id="UP000515165"/>
    </source>
</evidence>
<name>A0A6J2EDR4_ZALCA</name>
<keyword evidence="2" id="KW-1185">Reference proteome</keyword>
<dbReference type="KEGG" id="zca:113932111"/>
<dbReference type="AlphaFoldDB" id="A0A6J2EDR4"/>
<accession>A0A6J2EDR4</accession>
<dbReference type="OrthoDB" id="10452662at2759"/>
<gene>
    <name evidence="3" type="primary">LOC113932111</name>
</gene>
<proteinExistence type="predicted"/>
<sequence length="201" mass="21486">MPWRACHRSPAAGYQRLCCPRRGQRLDAGLLGLVQGRAALRLPAGTSCARTAAPGQPALPLRAFRGEGVGVRRGQPAAGRGHRAVPRPGPAAGGLVASPWPVLRPPSARRDSRAPPEVACLLYGKRRSKSGNGRELWSQVCRLPSVSHSHCPDVNRDLAFSPREKGKAHGHTVLGSWAHNMLKKLSTGSPKRVTLQFSSAL</sequence>
<evidence type="ECO:0000256" key="1">
    <source>
        <dbReference type="SAM" id="MobiDB-lite"/>
    </source>
</evidence>
<organism evidence="2 3">
    <name type="scientific">Zalophus californianus</name>
    <name type="common">California sealion</name>
    <dbReference type="NCBI Taxonomy" id="9704"/>
    <lineage>
        <taxon>Eukaryota</taxon>
        <taxon>Metazoa</taxon>
        <taxon>Chordata</taxon>
        <taxon>Craniata</taxon>
        <taxon>Vertebrata</taxon>
        <taxon>Euteleostomi</taxon>
        <taxon>Mammalia</taxon>
        <taxon>Eutheria</taxon>
        <taxon>Laurasiatheria</taxon>
        <taxon>Carnivora</taxon>
        <taxon>Caniformia</taxon>
        <taxon>Pinnipedia</taxon>
        <taxon>Otariidae</taxon>
        <taxon>Zalophus</taxon>
    </lineage>
</organism>
<feature type="region of interest" description="Disordered" evidence="1">
    <location>
        <begin position="72"/>
        <end position="100"/>
    </location>
</feature>
<dbReference type="GeneID" id="113932111"/>
<evidence type="ECO:0000313" key="3">
    <source>
        <dbReference type="RefSeq" id="XP_027466406.1"/>
    </source>
</evidence>
<reference evidence="3" key="1">
    <citation type="submission" date="2025-08" db="UniProtKB">
        <authorList>
            <consortium name="RefSeq"/>
        </authorList>
    </citation>
    <scope>IDENTIFICATION</scope>
    <source>
        <tissue evidence="3">Blood</tissue>
    </source>
</reference>
<protein>
    <submittedName>
        <fullName evidence="3">Uncharacterized protein LOC113932111 isoform X1</fullName>
    </submittedName>
</protein>
<dbReference type="Proteomes" id="UP000515165">
    <property type="component" value="Chromosome 10"/>
</dbReference>
<dbReference type="RefSeq" id="XP_027466406.1">
    <property type="nucleotide sequence ID" value="XM_027610605.2"/>
</dbReference>